<feature type="transmembrane region" description="Helical" evidence="5">
    <location>
        <begin position="1090"/>
        <end position="1108"/>
    </location>
</feature>
<evidence type="ECO:0000256" key="2">
    <source>
        <dbReference type="ARBA" id="ARBA00022729"/>
    </source>
</evidence>
<dbReference type="InterPro" id="IPR041033">
    <property type="entry name" value="SpaA_PFL_dom_1"/>
</dbReference>
<evidence type="ECO:0000313" key="8">
    <source>
        <dbReference type="Proteomes" id="UP000187404"/>
    </source>
</evidence>
<feature type="compositionally biased region" description="Acidic residues" evidence="4">
    <location>
        <begin position="75"/>
        <end position="90"/>
    </location>
</feature>
<sequence length="1122" mass="124153">MKKKKKRNILHKGKIATRSFIIIIGLCLLVGSIGFNEHLLFASAESVNAEAESITKGQEEESGINSSTENKTTESEVEAENSDAENELENPENVSPRAFVPKKADGASYEVWYDGTLGLGTANSLVKGATDVHTTTSNGRITLPTNAGSSTKYRLNGWYDTNTKKWYQPGATVTISKNTVFYADWIQSNYNLNSNGTLVNNQPDTSSFIRTDVFDYNEIFNAKHGAKLSKSTFTPESGGWGWSNPASHEETWDGSQSDSFQFTNWYNSDISGSKSLGFPSKLEKIKNEYSGDNGGANIYSGIMPDKIQEGQNDNLLEDLFKTETVNGSGKQYLGQGNMLFQYDANGNATKNRGFGQGYYYYDSDYNGADYNAEKNRFYVYQDKQYIRKQKKSGNGWEDQNLTSSFMPLEHGTINEKTGQTNYWFGMKTEFDFTLPNDVGYKDSYGNYGNQGIGQKDMRFFFSGDDDVWVYVDNELVLDLGGIHKRIAGIIDFSKGTITYYDASNLNGNPIKTDTTTLKKYKKGDHNLKFYYLERGSSESNCSIYFNLAPRYSLDITKKDSNTQSLLPGAEFSVYMNKECTIPARLWKSESDYKNNEAPGNVFRTGSNGKVLCYGLNANETYYLKETDSPASYPSVSNQVIELNIDSTGNASLKNISSDFAVLSQGGTTTIGLAVKNKKPEKTKVEVEKKWYNEDGSPIENDNLSPVKVQLYRSTKTASGDGGTTPEPPGSSATVPINFTTQFFKEGDNGSNNDSSSIAKGDYTYSTTVTSGGKLEFELDVDKVEGSANAAIYSVTANGKTLTPVNGSITKYCSQNCCITGTWGNYPPRNGKYVIDPVKNGTDIKITLIGYLQYGGNPWHPDVSYTMNPIKVSTYEPSGTGGSGSSGGSSQPGGSSSGFNTKPDDAEKVGSIITLSAGNSWKDGWSNLETKDPNGKPYYYYVEEISNLGGFSTSYDGNGVLNGVITINNVRIRTIEVVKKWLNVDGTEMNTKPDIEISAVLIQNDLTDHTNREIPFKLNKSNKWHRTWKRGSAELGEKKNHKYEYRIREISQIEGYSISYSNSEGIGEGEIVIKNQQKRYELPSAGGIGTYLFYFIGAVLITLAALMYWQNHVSILARRRKER</sequence>
<feature type="region of interest" description="Disordered" evidence="4">
    <location>
        <begin position="875"/>
        <end position="902"/>
    </location>
</feature>
<dbReference type="InterPro" id="IPR011874">
    <property type="entry name" value="Fibro_Slime"/>
</dbReference>
<dbReference type="EMBL" id="MJIE01000001">
    <property type="protein sequence ID" value="OLR55075.1"/>
    <property type="molecule type" value="Genomic_DNA"/>
</dbReference>
<feature type="region of interest" description="Disordered" evidence="4">
    <location>
        <begin position="714"/>
        <end position="734"/>
    </location>
</feature>
<reference evidence="7 8" key="1">
    <citation type="journal article" date="2016" name="Appl. Environ. Microbiol.">
        <title>Function and Phylogeny of Bacterial Butyryl Coenzyme A:Acetate Transferases and Their Diversity in the Proximal Colon of Swine.</title>
        <authorList>
            <person name="Trachsel J."/>
            <person name="Bayles D.O."/>
            <person name="Looft T."/>
            <person name="Levine U.Y."/>
            <person name="Allen H.K."/>
        </authorList>
    </citation>
    <scope>NUCLEOTIDE SEQUENCE [LARGE SCALE GENOMIC DNA]</scope>
    <source>
        <strain evidence="7 8">68-3-10</strain>
    </source>
</reference>
<keyword evidence="5" id="KW-1133">Transmembrane helix</keyword>
<dbReference type="Gene3D" id="2.60.40.1140">
    <property type="entry name" value="Collagen-binding surface protein Cna, B-type domain"/>
    <property type="match status" value="2"/>
</dbReference>
<comment type="caution">
    <text evidence="7">The sequence shown here is derived from an EMBL/GenBank/DDBJ whole genome shotgun (WGS) entry which is preliminary data.</text>
</comment>
<evidence type="ECO:0000256" key="4">
    <source>
        <dbReference type="SAM" id="MobiDB-lite"/>
    </source>
</evidence>
<keyword evidence="3" id="KW-0325">Glycoprotein</keyword>
<dbReference type="Gene3D" id="2.60.40.10">
    <property type="entry name" value="Immunoglobulins"/>
    <property type="match status" value="1"/>
</dbReference>
<evidence type="ECO:0000256" key="5">
    <source>
        <dbReference type="SAM" id="Phobius"/>
    </source>
</evidence>
<feature type="compositionally biased region" description="Gly residues" evidence="4">
    <location>
        <begin position="878"/>
        <end position="890"/>
    </location>
</feature>
<dbReference type="SUPFAM" id="SSF49478">
    <property type="entry name" value="Cna protein B-type domain"/>
    <property type="match status" value="1"/>
</dbReference>
<accession>A0A1Q9JFV4</accession>
<feature type="region of interest" description="Disordered" evidence="4">
    <location>
        <begin position="742"/>
        <end position="761"/>
    </location>
</feature>
<evidence type="ECO:0000256" key="1">
    <source>
        <dbReference type="ARBA" id="ARBA00008709"/>
    </source>
</evidence>
<protein>
    <recommendedName>
        <fullName evidence="6">PA14 domain-containing protein</fullName>
    </recommendedName>
</protein>
<dbReference type="Proteomes" id="UP000187404">
    <property type="component" value="Unassembled WGS sequence"/>
</dbReference>
<dbReference type="STRING" id="1261640.BHK98_02730"/>
<dbReference type="NCBIfam" id="TIGR02148">
    <property type="entry name" value="Fibro_Slime"/>
    <property type="match status" value="1"/>
</dbReference>
<evidence type="ECO:0000256" key="3">
    <source>
        <dbReference type="ARBA" id="ARBA00023180"/>
    </source>
</evidence>
<evidence type="ECO:0000313" key="7">
    <source>
        <dbReference type="EMBL" id="OLR55075.1"/>
    </source>
</evidence>
<dbReference type="AlphaFoldDB" id="A0A1Q9JFV4"/>
<dbReference type="OrthoDB" id="9816455at2"/>
<keyword evidence="2" id="KW-0732">Signal</keyword>
<keyword evidence="5" id="KW-0472">Membrane</keyword>
<name>A0A1Q9JFV4_9FIRM</name>
<dbReference type="Pfam" id="PF07691">
    <property type="entry name" value="PA14"/>
    <property type="match status" value="1"/>
</dbReference>
<dbReference type="InterPro" id="IPR013783">
    <property type="entry name" value="Ig-like_fold"/>
</dbReference>
<comment type="similarity">
    <text evidence="1">Belongs to the prespore-cell-inducing factor family.</text>
</comment>
<organism evidence="7 8">
    <name type="scientific">Hornefia porci</name>
    <dbReference type="NCBI Taxonomy" id="2652292"/>
    <lineage>
        <taxon>Bacteria</taxon>
        <taxon>Bacillati</taxon>
        <taxon>Bacillota</taxon>
        <taxon>Clostridia</taxon>
        <taxon>Peptostreptococcales</taxon>
        <taxon>Anaerovoracaceae</taxon>
        <taxon>Hornefia</taxon>
    </lineage>
</organism>
<gene>
    <name evidence="7" type="ORF">BHK98_02730</name>
</gene>
<evidence type="ECO:0000259" key="6">
    <source>
        <dbReference type="PROSITE" id="PS51820"/>
    </source>
</evidence>
<feature type="region of interest" description="Disordered" evidence="4">
    <location>
        <begin position="52"/>
        <end position="99"/>
    </location>
</feature>
<feature type="domain" description="PA14" evidence="6">
    <location>
        <begin position="389"/>
        <end position="563"/>
    </location>
</feature>
<dbReference type="InterPro" id="IPR037524">
    <property type="entry name" value="PA14/GLEYA"/>
</dbReference>
<dbReference type="InterPro" id="IPR008454">
    <property type="entry name" value="Collagen-bd_Cna-like_B-typ_dom"/>
</dbReference>
<dbReference type="Pfam" id="PF05738">
    <property type="entry name" value="Cna_B"/>
    <property type="match status" value="2"/>
</dbReference>
<dbReference type="RefSeq" id="WP_075712075.1">
    <property type="nucleotide sequence ID" value="NZ_MJIE01000001.1"/>
</dbReference>
<keyword evidence="5" id="KW-0812">Transmembrane</keyword>
<keyword evidence="8" id="KW-1185">Reference proteome</keyword>
<dbReference type="PROSITE" id="PS51820">
    <property type="entry name" value="PA14"/>
    <property type="match status" value="1"/>
</dbReference>
<proteinExistence type="inferred from homology"/>
<dbReference type="InterPro" id="IPR011658">
    <property type="entry name" value="PA14_dom"/>
</dbReference>
<dbReference type="Pfam" id="PF17802">
    <property type="entry name" value="SpaA"/>
    <property type="match status" value="1"/>
</dbReference>